<reference evidence="1" key="1">
    <citation type="submission" date="2023-03" db="UniProtKB">
        <authorList>
            <consortium name="EnsemblPlants"/>
        </authorList>
    </citation>
    <scope>IDENTIFICATION</scope>
</reference>
<proteinExistence type="predicted"/>
<protein>
    <submittedName>
        <fullName evidence="1">Uncharacterized protein</fullName>
    </submittedName>
</protein>
<organism evidence="1">
    <name type="scientific">Cucumis melo</name>
    <name type="common">Muskmelon</name>
    <dbReference type="NCBI Taxonomy" id="3656"/>
    <lineage>
        <taxon>Eukaryota</taxon>
        <taxon>Viridiplantae</taxon>
        <taxon>Streptophyta</taxon>
        <taxon>Embryophyta</taxon>
        <taxon>Tracheophyta</taxon>
        <taxon>Spermatophyta</taxon>
        <taxon>Magnoliopsida</taxon>
        <taxon>eudicotyledons</taxon>
        <taxon>Gunneridae</taxon>
        <taxon>Pentapetalae</taxon>
        <taxon>rosids</taxon>
        <taxon>fabids</taxon>
        <taxon>Cucurbitales</taxon>
        <taxon>Cucurbitaceae</taxon>
        <taxon>Benincaseae</taxon>
        <taxon>Cucumis</taxon>
    </lineage>
</organism>
<evidence type="ECO:0000313" key="1">
    <source>
        <dbReference type="EnsemblPlants" id="MELO3C035032.2.1"/>
    </source>
</evidence>
<accession>A0A9I9EKI6</accession>
<name>A0A9I9EKI6_CUCME</name>
<dbReference type="EnsemblPlants" id="MELO3C035032.2.1">
    <property type="protein sequence ID" value="MELO3C035032.2.1"/>
    <property type="gene ID" value="MELO3C035032.2"/>
</dbReference>
<sequence length="60" mass="6597">MQLATIQLHLNFKFTTVHLLIKGNKNGPHIARQDPTWLLPSSLFLVPSSTSISISVSISP</sequence>
<dbReference type="Gramene" id="MELO3C035032.2.1">
    <property type="protein sequence ID" value="MELO3C035032.2.1"/>
    <property type="gene ID" value="MELO3C035032.2"/>
</dbReference>
<dbReference type="AlphaFoldDB" id="A0A9I9EKI6"/>